<dbReference type="PANTHER" id="PTHR19297:SF185">
    <property type="entry name" value="BETA-1,3-GALACTOSYL-O-GLYCOSYL-GLYCOPROTEIN BETA-1,6-N-ACETYLGLUCOSAMINYLTRANSFERASE 3"/>
    <property type="match status" value="1"/>
</dbReference>
<dbReference type="WBParaSite" id="GPUH_0000146901-mRNA-1">
    <property type="protein sequence ID" value="GPUH_0000146901-mRNA-1"/>
    <property type="gene ID" value="GPUH_0000146901"/>
</dbReference>
<comment type="subcellular location">
    <subcellularLocation>
        <location evidence="1">Membrane</location>
        <topology evidence="1">Single-pass type II membrane protein</topology>
    </subcellularLocation>
</comment>
<evidence type="ECO:0000256" key="2">
    <source>
        <dbReference type="ARBA" id="ARBA00004922"/>
    </source>
</evidence>
<keyword evidence="8" id="KW-0472">Membrane</keyword>
<dbReference type="InterPro" id="IPR003406">
    <property type="entry name" value="Glyco_trans_14"/>
</dbReference>
<dbReference type="GO" id="GO:0008375">
    <property type="term" value="F:acetylglucosaminyltransferase activity"/>
    <property type="evidence" value="ECO:0007669"/>
    <property type="project" value="TreeGrafter"/>
</dbReference>
<keyword evidence="6" id="KW-0735">Signal-anchor</keyword>
<evidence type="ECO:0000256" key="6">
    <source>
        <dbReference type="ARBA" id="ARBA00022968"/>
    </source>
</evidence>
<comment type="similarity">
    <text evidence="10">Belongs to the glycosyltransferase 14 family.</text>
</comment>
<dbReference type="Pfam" id="PF02485">
    <property type="entry name" value="Branch"/>
    <property type="match status" value="1"/>
</dbReference>
<evidence type="ECO:0000256" key="4">
    <source>
        <dbReference type="ARBA" id="ARBA00022679"/>
    </source>
</evidence>
<evidence type="ECO:0000256" key="3">
    <source>
        <dbReference type="ARBA" id="ARBA00022676"/>
    </source>
</evidence>
<evidence type="ECO:0000256" key="5">
    <source>
        <dbReference type="ARBA" id="ARBA00022692"/>
    </source>
</evidence>
<evidence type="ECO:0000256" key="8">
    <source>
        <dbReference type="ARBA" id="ARBA00023136"/>
    </source>
</evidence>
<organism evidence="11">
    <name type="scientific">Gongylonema pulchrum</name>
    <dbReference type="NCBI Taxonomy" id="637853"/>
    <lineage>
        <taxon>Eukaryota</taxon>
        <taxon>Metazoa</taxon>
        <taxon>Ecdysozoa</taxon>
        <taxon>Nematoda</taxon>
        <taxon>Chromadorea</taxon>
        <taxon>Rhabditida</taxon>
        <taxon>Spirurina</taxon>
        <taxon>Spiruromorpha</taxon>
        <taxon>Spiruroidea</taxon>
        <taxon>Gongylonematidae</taxon>
        <taxon>Gongylonema</taxon>
    </lineage>
</organism>
<evidence type="ECO:0000256" key="10">
    <source>
        <dbReference type="ARBA" id="ARBA00038150"/>
    </source>
</evidence>
<evidence type="ECO:0000256" key="9">
    <source>
        <dbReference type="ARBA" id="ARBA00023180"/>
    </source>
</evidence>
<keyword evidence="4" id="KW-0808">Transferase</keyword>
<sequence>LANGTASADEYDSAKNWTYKPVADGDFISLHPDQRRVFIISVDDKAPLRCEFLKYRYGFIEQALSYEEQQYPIAYGILVHIRIDQVYYMLSAIYAPQNQYCIAVDDKATKEFKEAASYLQQYSAKSLLVHQFCINRCLLMLAEFSKFCERLEILPGIKTP</sequence>
<comment type="pathway">
    <text evidence="2">Protein modification; protein glycosylation.</text>
</comment>
<dbReference type="PANTHER" id="PTHR19297">
    <property type="entry name" value="GLYCOSYLTRANSFERASE 14 FAMILY MEMBER"/>
    <property type="match status" value="1"/>
</dbReference>
<evidence type="ECO:0000256" key="1">
    <source>
        <dbReference type="ARBA" id="ARBA00004606"/>
    </source>
</evidence>
<keyword evidence="9" id="KW-0325">Glycoprotein</keyword>
<protein>
    <submittedName>
        <fullName evidence="11">Piwi domain-containing protein</fullName>
    </submittedName>
</protein>
<reference evidence="11" key="1">
    <citation type="submission" date="2016-06" db="UniProtKB">
        <authorList>
            <consortium name="WormBaseParasite"/>
        </authorList>
    </citation>
    <scope>IDENTIFICATION</scope>
</reference>
<name>A0A183CYC5_9BILA</name>
<dbReference type="GO" id="GO:0016020">
    <property type="term" value="C:membrane"/>
    <property type="evidence" value="ECO:0007669"/>
    <property type="project" value="UniProtKB-SubCell"/>
</dbReference>
<evidence type="ECO:0000313" key="11">
    <source>
        <dbReference type="WBParaSite" id="GPUH_0000146901-mRNA-1"/>
    </source>
</evidence>
<keyword evidence="3" id="KW-0328">Glycosyltransferase</keyword>
<evidence type="ECO:0000256" key="7">
    <source>
        <dbReference type="ARBA" id="ARBA00022989"/>
    </source>
</evidence>
<dbReference type="AlphaFoldDB" id="A0A183CYC5"/>
<keyword evidence="7" id="KW-1133">Transmembrane helix</keyword>
<keyword evidence="5" id="KW-0812">Transmembrane</keyword>
<proteinExistence type="inferred from homology"/>
<accession>A0A183CYC5</accession>